<gene>
    <name evidence="1" type="ORF">APHNP_1232</name>
</gene>
<protein>
    <submittedName>
        <fullName evidence="1">Uncharacterized protein</fullName>
    </submittedName>
</protein>
<accession>A0A0F3NGS6</accession>
<sequence>MGVRMLYARIYNVISSYSYVWQNKIIGQQCFTAIELQSLVLAVSEIALLLGLCCT</sequence>
<dbReference type="AlphaFoldDB" id="A0A0F3NGS6"/>
<organism evidence="1 2">
    <name type="scientific">Anaplasma phagocytophilum str. ApNP</name>
    <dbReference type="NCBI Taxonomy" id="1359153"/>
    <lineage>
        <taxon>Bacteria</taxon>
        <taxon>Pseudomonadati</taxon>
        <taxon>Pseudomonadota</taxon>
        <taxon>Alphaproteobacteria</taxon>
        <taxon>Rickettsiales</taxon>
        <taxon>Anaplasmataceae</taxon>
        <taxon>Anaplasma</taxon>
        <taxon>phagocytophilum group</taxon>
    </lineage>
</organism>
<evidence type="ECO:0000313" key="1">
    <source>
        <dbReference type="EMBL" id="KJV67235.1"/>
    </source>
</evidence>
<dbReference type="Proteomes" id="UP000033385">
    <property type="component" value="Unassembled WGS sequence"/>
</dbReference>
<dbReference type="EMBL" id="LANW01000001">
    <property type="protein sequence ID" value="KJV67235.1"/>
    <property type="molecule type" value="Genomic_DNA"/>
</dbReference>
<comment type="caution">
    <text evidence="1">The sequence shown here is derived from an EMBL/GenBank/DDBJ whole genome shotgun (WGS) entry which is preliminary data.</text>
</comment>
<proteinExistence type="predicted"/>
<evidence type="ECO:0000313" key="2">
    <source>
        <dbReference type="Proteomes" id="UP000033385"/>
    </source>
</evidence>
<dbReference type="PATRIC" id="fig|1359153.3.peg.1266"/>
<reference evidence="1 2" key="1">
    <citation type="submission" date="2015-01" db="EMBL/GenBank/DDBJ databases">
        <title>Genome Sequencing of Rickettsiales.</title>
        <authorList>
            <person name="Daugherty S.C."/>
            <person name="Su Q."/>
            <person name="Abolude K."/>
            <person name="Beier-Sexton M."/>
            <person name="Carlyon J.A."/>
            <person name="Carter R."/>
            <person name="Day N.P."/>
            <person name="Dumler S.J."/>
            <person name="Dyachenko V."/>
            <person name="Godinez A."/>
            <person name="Kurtti T.J."/>
            <person name="Lichay M."/>
            <person name="Mullins K.E."/>
            <person name="Ott S."/>
            <person name="Pappas-Brown V."/>
            <person name="Paris D.H."/>
            <person name="Patel P."/>
            <person name="Richards A.L."/>
            <person name="Sadzewicz L."/>
            <person name="Sears K."/>
            <person name="Seidman D."/>
            <person name="Sengamalay N."/>
            <person name="Stenos J."/>
            <person name="Tallon L.J."/>
            <person name="Vincent G."/>
            <person name="Fraser C.M."/>
            <person name="Munderloh U."/>
            <person name="Dunning-Hotopp J.C."/>
        </authorList>
    </citation>
    <scope>NUCLEOTIDE SEQUENCE [LARGE SCALE GENOMIC DNA]</scope>
    <source>
        <strain evidence="1 2">ApNP</strain>
    </source>
</reference>
<name>A0A0F3NGS6_ANAPH</name>